<proteinExistence type="predicted"/>
<feature type="region of interest" description="Disordered" evidence="1">
    <location>
        <begin position="1"/>
        <end position="28"/>
    </location>
</feature>
<evidence type="ECO:0000256" key="1">
    <source>
        <dbReference type="SAM" id="MobiDB-lite"/>
    </source>
</evidence>
<accession>A0A4C1U7Y8</accession>
<sequence length="169" mass="19276">MFPEHPTGNDDLRTKPSRRESAQDRQLNSLNYQPLAENTAWARIYAAVGTRPSRLLPRTDLTAPRYDDARLRDKPTPTNDRHPVRFYLSDGTRRLGVGGDGYQTLIEYRRKVADFTAFSPGNPGGTYHQISYFFLKVPVTHSPLQQISYSFLRDLQRTSDSSEVTSFHG</sequence>
<protein>
    <submittedName>
        <fullName evidence="2">Uncharacterized protein</fullName>
    </submittedName>
</protein>
<comment type="caution">
    <text evidence="2">The sequence shown here is derived from an EMBL/GenBank/DDBJ whole genome shotgun (WGS) entry which is preliminary data.</text>
</comment>
<feature type="compositionally biased region" description="Basic and acidic residues" evidence="1">
    <location>
        <begin position="7"/>
        <end position="23"/>
    </location>
</feature>
<dbReference type="Proteomes" id="UP000299102">
    <property type="component" value="Unassembled WGS sequence"/>
</dbReference>
<reference evidence="2 3" key="1">
    <citation type="journal article" date="2019" name="Commun. Biol.">
        <title>The bagworm genome reveals a unique fibroin gene that provides high tensile strength.</title>
        <authorList>
            <person name="Kono N."/>
            <person name="Nakamura H."/>
            <person name="Ohtoshi R."/>
            <person name="Tomita M."/>
            <person name="Numata K."/>
            <person name="Arakawa K."/>
        </authorList>
    </citation>
    <scope>NUCLEOTIDE SEQUENCE [LARGE SCALE GENOMIC DNA]</scope>
</reference>
<dbReference type="AlphaFoldDB" id="A0A4C1U7Y8"/>
<dbReference type="EMBL" id="BGZK01000140">
    <property type="protein sequence ID" value="GBP22512.1"/>
    <property type="molecule type" value="Genomic_DNA"/>
</dbReference>
<gene>
    <name evidence="2" type="ORF">EVAR_78690_1</name>
</gene>
<evidence type="ECO:0000313" key="2">
    <source>
        <dbReference type="EMBL" id="GBP22512.1"/>
    </source>
</evidence>
<name>A0A4C1U7Y8_EUMVA</name>
<evidence type="ECO:0000313" key="3">
    <source>
        <dbReference type="Proteomes" id="UP000299102"/>
    </source>
</evidence>
<keyword evidence="3" id="KW-1185">Reference proteome</keyword>
<organism evidence="2 3">
    <name type="scientific">Eumeta variegata</name>
    <name type="common">Bagworm moth</name>
    <name type="synonym">Eumeta japonica</name>
    <dbReference type="NCBI Taxonomy" id="151549"/>
    <lineage>
        <taxon>Eukaryota</taxon>
        <taxon>Metazoa</taxon>
        <taxon>Ecdysozoa</taxon>
        <taxon>Arthropoda</taxon>
        <taxon>Hexapoda</taxon>
        <taxon>Insecta</taxon>
        <taxon>Pterygota</taxon>
        <taxon>Neoptera</taxon>
        <taxon>Endopterygota</taxon>
        <taxon>Lepidoptera</taxon>
        <taxon>Glossata</taxon>
        <taxon>Ditrysia</taxon>
        <taxon>Tineoidea</taxon>
        <taxon>Psychidae</taxon>
        <taxon>Oiketicinae</taxon>
        <taxon>Eumeta</taxon>
    </lineage>
</organism>